<keyword evidence="1" id="KW-0812">Transmembrane</keyword>
<organism evidence="3">
    <name type="scientific">Oscillatoriales cyanobacterium SpSt-402</name>
    <dbReference type="NCBI Taxonomy" id="2282168"/>
    <lineage>
        <taxon>Bacteria</taxon>
        <taxon>Bacillati</taxon>
        <taxon>Cyanobacteriota</taxon>
        <taxon>Cyanophyceae</taxon>
        <taxon>Oscillatoriophycideae</taxon>
        <taxon>Oscillatoriales</taxon>
    </lineage>
</organism>
<keyword evidence="1" id="KW-1133">Transmembrane helix</keyword>
<dbReference type="InterPro" id="IPR005625">
    <property type="entry name" value="PepSY-ass_TM"/>
</dbReference>
<evidence type="ECO:0000313" key="3">
    <source>
        <dbReference type="EMBL" id="HGW93495.1"/>
    </source>
</evidence>
<evidence type="ECO:0000259" key="2">
    <source>
        <dbReference type="Pfam" id="PF03413"/>
    </source>
</evidence>
<dbReference type="InterPro" id="IPR025711">
    <property type="entry name" value="PepSY"/>
</dbReference>
<comment type="caution">
    <text evidence="3">The sequence shown here is derived from an EMBL/GenBank/DDBJ whole genome shotgun (WGS) entry which is preliminary data.</text>
</comment>
<accession>A0A832GZQ5</accession>
<protein>
    <submittedName>
        <fullName evidence="3">PepSY domain-containing protein</fullName>
    </submittedName>
</protein>
<name>A0A832GZQ5_9CYAN</name>
<reference evidence="3" key="1">
    <citation type="journal article" date="2020" name="mSystems">
        <title>Genome- and Community-Level Interaction Insights into Carbon Utilization and Element Cycling Functions of Hydrothermarchaeota in Hydrothermal Sediment.</title>
        <authorList>
            <person name="Zhou Z."/>
            <person name="Liu Y."/>
            <person name="Xu W."/>
            <person name="Pan J."/>
            <person name="Luo Z.H."/>
            <person name="Li M."/>
        </authorList>
    </citation>
    <scope>NUCLEOTIDE SEQUENCE [LARGE SCALE GENOMIC DNA]</scope>
    <source>
        <strain evidence="3">SpSt-402</strain>
    </source>
</reference>
<evidence type="ECO:0000256" key="1">
    <source>
        <dbReference type="SAM" id="Phobius"/>
    </source>
</evidence>
<dbReference type="Pfam" id="PF03413">
    <property type="entry name" value="PepSY"/>
    <property type="match status" value="1"/>
</dbReference>
<feature type="transmembrane region" description="Helical" evidence="1">
    <location>
        <begin position="339"/>
        <end position="361"/>
    </location>
</feature>
<dbReference type="Pfam" id="PF03929">
    <property type="entry name" value="PepSY_TM"/>
    <property type="match status" value="1"/>
</dbReference>
<gene>
    <name evidence="3" type="ORF">ENR47_04310</name>
</gene>
<feature type="transmembrane region" description="Helical" evidence="1">
    <location>
        <begin position="16"/>
        <end position="37"/>
    </location>
</feature>
<keyword evidence="1" id="KW-0472">Membrane</keyword>
<proteinExistence type="predicted"/>
<feature type="domain" description="PepSY" evidence="2">
    <location>
        <begin position="246"/>
        <end position="305"/>
    </location>
</feature>
<feature type="transmembrane region" description="Helical" evidence="1">
    <location>
        <begin position="194"/>
        <end position="216"/>
    </location>
</feature>
<dbReference type="AlphaFoldDB" id="A0A832GZQ5"/>
<dbReference type="PANTHER" id="PTHR34219:SF3">
    <property type="entry name" value="BLL7967 PROTEIN"/>
    <property type="match status" value="1"/>
</dbReference>
<dbReference type="EMBL" id="DSRD01000280">
    <property type="protein sequence ID" value="HGW93495.1"/>
    <property type="molecule type" value="Genomic_DNA"/>
</dbReference>
<dbReference type="PANTHER" id="PTHR34219">
    <property type="entry name" value="IRON-REGULATED INNER MEMBRANE PROTEIN-RELATED"/>
    <property type="match status" value="1"/>
</dbReference>
<feature type="transmembrane region" description="Helical" evidence="1">
    <location>
        <begin position="146"/>
        <end position="169"/>
    </location>
</feature>
<sequence>MNTKKLRDVLFPLHRYLGLAIGLLLIIVGLTGSLLVFQHEITDFLVEQQFGKVVPEGQPVAIATILDTVKAKFAAQPDLKLLGINTLPDSHIPYRALLKAPNDQLTEVFVNPYTGAIMGDRIWNHTLIGFTFSLHYQLLAGEVGQIIVGIAALMLLILSLTGIALWSGWRKLISGFKIKWKAHPKRTNYDVHKVAGIVTAVFLSMIAFTGFCWNFYEQTKPLIHAATLTPVPPPPLSTPIAGKAPLPLTDILQKADAALPEATTTFIRLPQNPEGTFLIGKKQPQENSNHYGDSRVYLDQYTGNVVQLTNGLELSRADRVLNAFVPMHYGTFWGLPSRILYIFVGLSPLILFVTGFVMWWYRKRKKSMVQVASNPEVNSLL</sequence>